<feature type="compositionally biased region" description="Low complexity" evidence="1">
    <location>
        <begin position="119"/>
        <end position="146"/>
    </location>
</feature>
<gene>
    <name evidence="2" type="ORF">M378DRAFT_1027508</name>
</gene>
<name>A0A0C2WM74_AMAMK</name>
<feature type="compositionally biased region" description="Low complexity" evidence="1">
    <location>
        <begin position="1"/>
        <end position="27"/>
    </location>
</feature>
<dbReference type="HOGENOM" id="CLU_879891_0_0_1"/>
<dbReference type="AlphaFoldDB" id="A0A0C2WM74"/>
<dbReference type="InParanoid" id="A0A0C2WM74"/>
<evidence type="ECO:0000313" key="2">
    <source>
        <dbReference type="EMBL" id="KIL57821.1"/>
    </source>
</evidence>
<evidence type="ECO:0000313" key="3">
    <source>
        <dbReference type="Proteomes" id="UP000054549"/>
    </source>
</evidence>
<dbReference type="Proteomes" id="UP000054549">
    <property type="component" value="Unassembled WGS sequence"/>
</dbReference>
<keyword evidence="3" id="KW-1185">Reference proteome</keyword>
<reference evidence="2 3" key="1">
    <citation type="submission" date="2014-04" db="EMBL/GenBank/DDBJ databases">
        <title>Evolutionary Origins and Diversification of the Mycorrhizal Mutualists.</title>
        <authorList>
            <consortium name="DOE Joint Genome Institute"/>
            <consortium name="Mycorrhizal Genomics Consortium"/>
            <person name="Kohler A."/>
            <person name="Kuo A."/>
            <person name="Nagy L.G."/>
            <person name="Floudas D."/>
            <person name="Copeland A."/>
            <person name="Barry K.W."/>
            <person name="Cichocki N."/>
            <person name="Veneault-Fourrey C."/>
            <person name="LaButti K."/>
            <person name="Lindquist E.A."/>
            <person name="Lipzen A."/>
            <person name="Lundell T."/>
            <person name="Morin E."/>
            <person name="Murat C."/>
            <person name="Riley R."/>
            <person name="Ohm R."/>
            <person name="Sun H."/>
            <person name="Tunlid A."/>
            <person name="Henrissat B."/>
            <person name="Grigoriev I.V."/>
            <person name="Hibbett D.S."/>
            <person name="Martin F."/>
        </authorList>
    </citation>
    <scope>NUCLEOTIDE SEQUENCE [LARGE SCALE GENOMIC DNA]</scope>
    <source>
        <strain evidence="2 3">Koide BX008</strain>
    </source>
</reference>
<protein>
    <submittedName>
        <fullName evidence="2">Uncharacterized protein</fullName>
    </submittedName>
</protein>
<feature type="region of interest" description="Disordered" evidence="1">
    <location>
        <begin position="1"/>
        <end position="32"/>
    </location>
</feature>
<feature type="region of interest" description="Disordered" evidence="1">
    <location>
        <begin position="78"/>
        <end position="225"/>
    </location>
</feature>
<organism evidence="2 3">
    <name type="scientific">Amanita muscaria (strain Koide BX008)</name>
    <dbReference type="NCBI Taxonomy" id="946122"/>
    <lineage>
        <taxon>Eukaryota</taxon>
        <taxon>Fungi</taxon>
        <taxon>Dikarya</taxon>
        <taxon>Basidiomycota</taxon>
        <taxon>Agaricomycotina</taxon>
        <taxon>Agaricomycetes</taxon>
        <taxon>Agaricomycetidae</taxon>
        <taxon>Agaricales</taxon>
        <taxon>Pluteineae</taxon>
        <taxon>Amanitaceae</taxon>
        <taxon>Amanita</taxon>
    </lineage>
</organism>
<evidence type="ECO:0000256" key="1">
    <source>
        <dbReference type="SAM" id="MobiDB-lite"/>
    </source>
</evidence>
<sequence>MNNHQTTQTPRPLRLPPGQLQPQPAQPDHSAFCAPRHPQWSHFKAPMALGYNPQWMVPQSLLPPPPEQSAFYTNYDQVSQRHAQQHPYQQPQYHIPPSVAQPPPEPLAQPNHNLYHLTAGYSQQAAASPQPQGAYYPHLQPQQQQQRLHRTPPLPQDLRPAKRQRFDGPNLNRQAYHHAPPPLPAQNAGVYPGHSQGSGHGDGSYMDPGVEGRRAGQSGGGVRAHWSGGNFGGAASIQAEGRNTIPTSAEPAAVPAARQLHGAHSFSISGSPWFANIGTNTGNLTTNTVNHYGGTYGVSFSVLHRLFDLIDLNVKA</sequence>
<dbReference type="EMBL" id="KN818356">
    <property type="protein sequence ID" value="KIL57821.1"/>
    <property type="molecule type" value="Genomic_DNA"/>
</dbReference>
<dbReference type="STRING" id="946122.A0A0C2WM74"/>
<proteinExistence type="predicted"/>
<accession>A0A0C2WM74</accession>